<dbReference type="SUPFAM" id="SSF49764">
    <property type="entry name" value="HSP20-like chaperones"/>
    <property type="match status" value="1"/>
</dbReference>
<accession>A0A8T4L506</accession>
<dbReference type="PROSITE" id="PS01031">
    <property type="entry name" value="SHSP"/>
    <property type="match status" value="1"/>
</dbReference>
<dbReference type="InterPro" id="IPR002068">
    <property type="entry name" value="A-crystallin/Hsp20_dom"/>
</dbReference>
<comment type="caution">
    <text evidence="5">The sequence shown here is derived from an EMBL/GenBank/DDBJ whole genome shotgun (WGS) entry which is preliminary data.</text>
</comment>
<dbReference type="InterPro" id="IPR031107">
    <property type="entry name" value="Small_HSP"/>
</dbReference>
<organism evidence="5 6">
    <name type="scientific">Candidatus Iainarchaeum sp</name>
    <dbReference type="NCBI Taxonomy" id="3101447"/>
    <lineage>
        <taxon>Archaea</taxon>
        <taxon>Candidatus Iainarchaeota</taxon>
        <taxon>Candidatus Iainarchaeia</taxon>
        <taxon>Candidatus Iainarchaeales</taxon>
        <taxon>Candidatus Iainarchaeaceae</taxon>
        <taxon>Candidatus Iainarchaeum</taxon>
    </lineage>
</organism>
<evidence type="ECO:0000313" key="6">
    <source>
        <dbReference type="Proteomes" id="UP000675968"/>
    </source>
</evidence>
<reference evidence="5" key="2">
    <citation type="submission" date="2021-05" db="EMBL/GenBank/DDBJ databases">
        <title>Protein family content uncovers lineage relationships and bacterial pathway maintenance mechanisms in DPANN archaea.</title>
        <authorList>
            <person name="Castelle C.J."/>
            <person name="Meheust R."/>
            <person name="Jaffe A.L."/>
            <person name="Seitz K."/>
            <person name="Gong X."/>
            <person name="Baker B.J."/>
            <person name="Banfield J.F."/>
        </authorList>
    </citation>
    <scope>NUCLEOTIDE SEQUENCE</scope>
    <source>
        <strain evidence="5">RIFCSPLOWO2_01_FULL_AR10_48_17</strain>
    </source>
</reference>
<feature type="domain" description="SHSP" evidence="4">
    <location>
        <begin position="34"/>
        <end position="148"/>
    </location>
</feature>
<evidence type="ECO:0000256" key="1">
    <source>
        <dbReference type="PROSITE-ProRule" id="PRU00285"/>
    </source>
</evidence>
<feature type="region of interest" description="Disordered" evidence="3">
    <location>
        <begin position="130"/>
        <end position="149"/>
    </location>
</feature>
<dbReference type="Proteomes" id="UP000675968">
    <property type="component" value="Unassembled WGS sequence"/>
</dbReference>
<gene>
    <name evidence="5" type="ORF">J4215_03675</name>
</gene>
<dbReference type="PANTHER" id="PTHR11527">
    <property type="entry name" value="HEAT-SHOCK PROTEIN 20 FAMILY MEMBER"/>
    <property type="match status" value="1"/>
</dbReference>
<sequence>MRDLIELDPFGKKKPWNWLSGSDVFSLPLPTDLKKMDFRVPAISISEEPLAIRIHAELPGIDKKDLKVSLSDQSVSIRGNVRTAKTKSDHEVVYSEFSSQQFFRQVPLPHPVNAQKAKISFKNGLLEVLAPKSSSSNSPSKPKDVPKLR</sequence>
<evidence type="ECO:0000313" key="5">
    <source>
        <dbReference type="EMBL" id="MBS3061657.1"/>
    </source>
</evidence>
<proteinExistence type="inferred from homology"/>
<dbReference type="Gene3D" id="2.60.40.790">
    <property type="match status" value="1"/>
</dbReference>
<evidence type="ECO:0000256" key="3">
    <source>
        <dbReference type="SAM" id="MobiDB-lite"/>
    </source>
</evidence>
<feature type="compositionally biased region" description="Low complexity" evidence="3">
    <location>
        <begin position="131"/>
        <end position="140"/>
    </location>
</feature>
<dbReference type="Pfam" id="PF00011">
    <property type="entry name" value="HSP20"/>
    <property type="match status" value="1"/>
</dbReference>
<reference evidence="5" key="1">
    <citation type="submission" date="2021-03" db="EMBL/GenBank/DDBJ databases">
        <authorList>
            <person name="Jaffe A."/>
        </authorList>
    </citation>
    <scope>NUCLEOTIDE SEQUENCE</scope>
    <source>
        <strain evidence="5">RIFCSPLOWO2_01_FULL_AR10_48_17</strain>
    </source>
</reference>
<dbReference type="AlphaFoldDB" id="A0A8T4L506"/>
<dbReference type="InterPro" id="IPR008978">
    <property type="entry name" value="HSP20-like_chaperone"/>
</dbReference>
<evidence type="ECO:0000259" key="4">
    <source>
        <dbReference type="PROSITE" id="PS01031"/>
    </source>
</evidence>
<evidence type="ECO:0000256" key="2">
    <source>
        <dbReference type="RuleBase" id="RU003616"/>
    </source>
</evidence>
<name>A0A8T4L506_9ARCH</name>
<protein>
    <submittedName>
        <fullName evidence="5">Hsp20/alpha crystallin family protein</fullName>
    </submittedName>
</protein>
<dbReference type="EMBL" id="JAGVWC010000010">
    <property type="protein sequence ID" value="MBS3061657.1"/>
    <property type="molecule type" value="Genomic_DNA"/>
</dbReference>
<dbReference type="CDD" id="cd06464">
    <property type="entry name" value="ACD_sHsps-like"/>
    <property type="match status" value="1"/>
</dbReference>
<comment type="similarity">
    <text evidence="1 2">Belongs to the small heat shock protein (HSP20) family.</text>
</comment>